<name>A0A2N9GCI1_FAGSY</name>
<sequence length="53" mass="5754">MPVGVEQHGAGCWVERVVGLAVGRGWVADLGVGRGWVASLGVERRWVVPEQER</sequence>
<organism evidence="1">
    <name type="scientific">Fagus sylvatica</name>
    <name type="common">Beechnut</name>
    <dbReference type="NCBI Taxonomy" id="28930"/>
    <lineage>
        <taxon>Eukaryota</taxon>
        <taxon>Viridiplantae</taxon>
        <taxon>Streptophyta</taxon>
        <taxon>Embryophyta</taxon>
        <taxon>Tracheophyta</taxon>
        <taxon>Spermatophyta</taxon>
        <taxon>Magnoliopsida</taxon>
        <taxon>eudicotyledons</taxon>
        <taxon>Gunneridae</taxon>
        <taxon>Pentapetalae</taxon>
        <taxon>rosids</taxon>
        <taxon>fabids</taxon>
        <taxon>Fagales</taxon>
        <taxon>Fagaceae</taxon>
        <taxon>Fagus</taxon>
    </lineage>
</organism>
<proteinExistence type="predicted"/>
<dbReference type="AlphaFoldDB" id="A0A2N9GCI1"/>
<protein>
    <submittedName>
        <fullName evidence="1">Uncharacterized protein</fullName>
    </submittedName>
</protein>
<dbReference type="EMBL" id="OIVN01001757">
    <property type="protein sequence ID" value="SPC97302.1"/>
    <property type="molecule type" value="Genomic_DNA"/>
</dbReference>
<gene>
    <name evidence="1" type="ORF">FSB_LOCUS25184</name>
</gene>
<evidence type="ECO:0000313" key="1">
    <source>
        <dbReference type="EMBL" id="SPC97302.1"/>
    </source>
</evidence>
<accession>A0A2N9GCI1</accession>
<reference evidence="1" key="1">
    <citation type="submission" date="2018-02" db="EMBL/GenBank/DDBJ databases">
        <authorList>
            <person name="Cohen D.B."/>
            <person name="Kent A.D."/>
        </authorList>
    </citation>
    <scope>NUCLEOTIDE SEQUENCE</scope>
</reference>